<name>A0A7S7NMT4_PALFE</name>
<dbReference type="PANTHER" id="PTHR42849">
    <property type="entry name" value="N-ACETYLNEURAMINATE LYASE"/>
    <property type="match status" value="1"/>
</dbReference>
<proteinExistence type="inferred from homology"/>
<feature type="binding site" evidence="4">
    <location>
        <position position="201"/>
    </location>
    <ligand>
        <name>pyruvate</name>
        <dbReference type="ChEBI" id="CHEBI:15361"/>
    </ligand>
</feature>
<dbReference type="RefSeq" id="WP_194448118.1">
    <property type="nucleotide sequence ID" value="NZ_CP063849.1"/>
</dbReference>
<accession>A0A7S7NMT4</accession>
<dbReference type="AlphaFoldDB" id="A0A7S7NMT4"/>
<organism evidence="5 6">
    <name type="scientific">Paludibaculum fermentans</name>
    <dbReference type="NCBI Taxonomy" id="1473598"/>
    <lineage>
        <taxon>Bacteria</taxon>
        <taxon>Pseudomonadati</taxon>
        <taxon>Acidobacteriota</taxon>
        <taxon>Terriglobia</taxon>
        <taxon>Bryobacterales</taxon>
        <taxon>Bryobacteraceae</taxon>
        <taxon>Paludibaculum</taxon>
    </lineage>
</organism>
<dbReference type="GO" id="GO:0019262">
    <property type="term" value="P:N-acetylneuraminate catabolic process"/>
    <property type="evidence" value="ECO:0007669"/>
    <property type="project" value="TreeGrafter"/>
</dbReference>
<evidence type="ECO:0000313" key="5">
    <source>
        <dbReference type="EMBL" id="QOY86449.1"/>
    </source>
</evidence>
<dbReference type="InterPro" id="IPR002220">
    <property type="entry name" value="DapA-like"/>
</dbReference>
<dbReference type="SMART" id="SM01130">
    <property type="entry name" value="DHDPS"/>
    <property type="match status" value="1"/>
</dbReference>
<feature type="active site" description="Proton donor/acceptor" evidence="3">
    <location>
        <position position="134"/>
    </location>
</feature>
<dbReference type="InterPro" id="IPR013785">
    <property type="entry name" value="Aldolase_TIM"/>
</dbReference>
<dbReference type="Proteomes" id="UP000593892">
    <property type="component" value="Chromosome"/>
</dbReference>
<dbReference type="Pfam" id="PF00701">
    <property type="entry name" value="DHDPS"/>
    <property type="match status" value="1"/>
</dbReference>
<dbReference type="KEGG" id="pfer:IRI77_27130"/>
<evidence type="ECO:0000256" key="3">
    <source>
        <dbReference type="PIRSR" id="PIRSR001365-1"/>
    </source>
</evidence>
<evidence type="ECO:0000256" key="4">
    <source>
        <dbReference type="PIRSR" id="PIRSR001365-2"/>
    </source>
</evidence>
<gene>
    <name evidence="5" type="ORF">IRI77_27130</name>
</gene>
<evidence type="ECO:0000313" key="6">
    <source>
        <dbReference type="Proteomes" id="UP000593892"/>
    </source>
</evidence>
<dbReference type="GO" id="GO:0005829">
    <property type="term" value="C:cytosol"/>
    <property type="evidence" value="ECO:0007669"/>
    <property type="project" value="TreeGrafter"/>
</dbReference>
<dbReference type="EMBL" id="CP063849">
    <property type="protein sequence ID" value="QOY86449.1"/>
    <property type="molecule type" value="Genomic_DNA"/>
</dbReference>
<reference evidence="5 6" key="1">
    <citation type="submission" date="2020-10" db="EMBL/GenBank/DDBJ databases">
        <title>Complete genome sequence of Paludibaculum fermentans P105T, a facultatively anaerobic acidobacterium capable of dissimilatory Fe(III) reduction.</title>
        <authorList>
            <person name="Dedysh S.N."/>
            <person name="Beletsky A.V."/>
            <person name="Kulichevskaya I.S."/>
            <person name="Mardanov A.V."/>
            <person name="Ravin N.V."/>
        </authorList>
    </citation>
    <scope>NUCLEOTIDE SEQUENCE [LARGE SCALE GENOMIC DNA]</scope>
    <source>
        <strain evidence="5 6">P105</strain>
    </source>
</reference>
<dbReference type="PRINTS" id="PR00146">
    <property type="entry name" value="DHPICSNTHASE"/>
</dbReference>
<keyword evidence="6" id="KW-1185">Reference proteome</keyword>
<keyword evidence="1 2" id="KW-0456">Lyase</keyword>
<dbReference type="PIRSF" id="PIRSF001365">
    <property type="entry name" value="DHDPS"/>
    <property type="match status" value="1"/>
</dbReference>
<dbReference type="SUPFAM" id="SSF51569">
    <property type="entry name" value="Aldolase"/>
    <property type="match status" value="1"/>
</dbReference>
<feature type="binding site" evidence="4">
    <location>
        <position position="48"/>
    </location>
    <ligand>
        <name>pyruvate</name>
        <dbReference type="ChEBI" id="CHEBI:15361"/>
    </ligand>
</feature>
<evidence type="ECO:0000256" key="2">
    <source>
        <dbReference type="PIRNR" id="PIRNR001365"/>
    </source>
</evidence>
<feature type="active site" description="Schiff-base intermediate with substrate" evidence="3">
    <location>
        <position position="162"/>
    </location>
</feature>
<protein>
    <submittedName>
        <fullName evidence="5">Dihydrodipicolinate synthase family protein</fullName>
    </submittedName>
</protein>
<dbReference type="PANTHER" id="PTHR42849:SF1">
    <property type="entry name" value="N-ACETYLNEURAMINATE LYASE"/>
    <property type="match status" value="1"/>
</dbReference>
<comment type="similarity">
    <text evidence="2">Belongs to the DapA family.</text>
</comment>
<dbReference type="GO" id="GO:0008747">
    <property type="term" value="F:N-acetylneuraminate lyase activity"/>
    <property type="evidence" value="ECO:0007669"/>
    <property type="project" value="TreeGrafter"/>
</dbReference>
<evidence type="ECO:0000256" key="1">
    <source>
        <dbReference type="ARBA" id="ARBA00023239"/>
    </source>
</evidence>
<sequence length="292" mass="31762">MNLPLKGILPALVTPLHDDLTLDVSALEKLLAHVYGAGCHGVYVCGSTGEGQLLDAATRRRIVEIAADHTPSGRQMIVHVGAWSPRESQELARHAEQHGAAAISCLRPQNTSFPETLAHYRALAAVTALPFLAYYFPAQAGGTMSLNELQQLCALPGIVGLKFTDYDLFTLSLLVRQGKTVFHGRDEMLVAGFLMGACGGIGSIYNIVPEWFVKLYDLSQEGRWAAARELQDRINDLIRVLVSFPFMPALKRTLDWQGLRCGPALAPRMPLTAQEDARLIAALEALPGLPKV</sequence>
<dbReference type="Gene3D" id="3.20.20.70">
    <property type="entry name" value="Aldolase class I"/>
    <property type="match status" value="1"/>
</dbReference>